<dbReference type="AlphaFoldDB" id="A0A2X0NGH9"/>
<evidence type="ECO:0000256" key="1">
    <source>
        <dbReference type="ARBA" id="ARBA00022664"/>
    </source>
</evidence>
<dbReference type="GO" id="GO:0003676">
    <property type="term" value="F:nucleic acid binding"/>
    <property type="evidence" value="ECO:0007669"/>
    <property type="project" value="InterPro"/>
</dbReference>
<dbReference type="InterPro" id="IPR054722">
    <property type="entry name" value="PolX-like_BBD"/>
</dbReference>
<dbReference type="InterPro" id="IPR036875">
    <property type="entry name" value="Znf_CCHC_sf"/>
</dbReference>
<dbReference type="Pfam" id="PF22936">
    <property type="entry name" value="Pol_BBD"/>
    <property type="match status" value="1"/>
</dbReference>
<sequence>MAEPTPPPDTTSSSDAAALANLQADYAALVAKITRLEASQSAASAPAKQEKPTDGMPSTIVVPEAYMLKGRENFVEWDGFLNMFLPDDVYNYLTGGRDNVKWTDAYYARGQEYASRVLIASIDPICSSDIIPIRQMKGTAHECWLELASRYRPSDAQGDPRWRWAGHVRIIVNSMRNLNIDFEQILTARLLLNMPQLYNNWKSTFNQRQAAATTLPKIEDLIFSLRREVRSMGEHPINGATPAYIVSPQHSQNRSNARSQRPNEASSPCPVCDEGKHWADQCPDTDRRRKYFELKSALRDLKLQKSTTSPSNHENVSSFVTIPAPAPYVTAPPSSQEHDDFFMSLHTTTPNATQQTDFLLDSASPFHIVNDRSLFSGQLKPSSHHIVGIGGQTAVKGTGSVELRTDRGVLVKLNNVHFAPNAPANIVSVFQMGSKGVRTSFTRGRAELSTVQSGIFATATATTSNHYRLNVTLATAGKLTVQKWHASQSPPRSSRLSSFIAFSQPSKSTPPRTRTDWTTPNRFRLLPTDPITLYAGSQRLIETRLTRWLGLKSRASRALVSLPSSSIFHPRSCARTQPLESGSSPPYFLHVSVDNLKALLLLLANSRFHLRLGTLVRWRCCGIGRRFVLDHPS</sequence>
<reference evidence="5" key="1">
    <citation type="submission" date="2016-10" db="EMBL/GenBank/DDBJ databases">
        <authorList>
            <person name="Jeantristanb JTB J.-T."/>
            <person name="Ricardo R."/>
        </authorList>
    </citation>
    <scope>NUCLEOTIDE SEQUENCE [LARGE SCALE GENOMIC DNA]</scope>
</reference>
<dbReference type="EMBL" id="FMWP01000095">
    <property type="protein sequence ID" value="SCZ98241.1"/>
    <property type="molecule type" value="Genomic_DNA"/>
</dbReference>
<feature type="compositionally biased region" description="Polar residues" evidence="2">
    <location>
        <begin position="248"/>
        <end position="266"/>
    </location>
</feature>
<keyword evidence="1" id="KW-0507">mRNA processing</keyword>
<evidence type="ECO:0000256" key="2">
    <source>
        <dbReference type="SAM" id="MobiDB-lite"/>
    </source>
</evidence>
<name>A0A2X0NGH9_9BASI</name>
<dbReference type="GO" id="GO:0008270">
    <property type="term" value="F:zinc ion binding"/>
    <property type="evidence" value="ECO:0007669"/>
    <property type="project" value="InterPro"/>
</dbReference>
<accession>A0A2X0NGH9</accession>
<dbReference type="STRING" id="289078.A0A2X0NGH9"/>
<gene>
    <name evidence="4" type="ORF">BZ3500_MVSOF-1268-A1-R1_CHR3-2G06242</name>
</gene>
<organism evidence="4 5">
    <name type="scientific">Microbotryum saponariae</name>
    <dbReference type="NCBI Taxonomy" id="289078"/>
    <lineage>
        <taxon>Eukaryota</taxon>
        <taxon>Fungi</taxon>
        <taxon>Dikarya</taxon>
        <taxon>Basidiomycota</taxon>
        <taxon>Pucciniomycotina</taxon>
        <taxon>Microbotryomycetes</taxon>
        <taxon>Microbotryales</taxon>
        <taxon>Microbotryaceae</taxon>
        <taxon>Microbotryum</taxon>
    </lineage>
</organism>
<feature type="region of interest" description="Disordered" evidence="2">
    <location>
        <begin position="236"/>
        <end position="280"/>
    </location>
</feature>
<dbReference type="GO" id="GO:0006397">
    <property type="term" value="P:mRNA processing"/>
    <property type="evidence" value="ECO:0007669"/>
    <property type="project" value="UniProtKB-KW"/>
</dbReference>
<keyword evidence="5" id="KW-1185">Reference proteome</keyword>
<dbReference type="Proteomes" id="UP000249723">
    <property type="component" value="Unassembled WGS sequence"/>
</dbReference>
<evidence type="ECO:0000313" key="4">
    <source>
        <dbReference type="EMBL" id="SCZ98241.1"/>
    </source>
</evidence>
<protein>
    <submittedName>
        <fullName evidence="4">BZ3500_MvSof-1268-A1-R1_Chr3-2g06242 protein</fullName>
    </submittedName>
</protein>
<proteinExistence type="predicted"/>
<feature type="domain" description="Retrovirus-related Pol polyprotein from transposon TNT 1-94-like beta-barrel" evidence="3">
    <location>
        <begin position="358"/>
        <end position="436"/>
    </location>
</feature>
<evidence type="ECO:0000313" key="5">
    <source>
        <dbReference type="Proteomes" id="UP000249723"/>
    </source>
</evidence>
<dbReference type="SUPFAM" id="SSF57756">
    <property type="entry name" value="Retrovirus zinc finger-like domains"/>
    <property type="match status" value="1"/>
</dbReference>
<evidence type="ECO:0000259" key="3">
    <source>
        <dbReference type="Pfam" id="PF22936"/>
    </source>
</evidence>